<reference evidence="2" key="1">
    <citation type="journal article" date="2019" name="Int. J. Syst. Evol. Microbiol.">
        <title>The Global Catalogue of Microorganisms (GCM) 10K type strain sequencing project: providing services to taxonomists for standard genome sequencing and annotation.</title>
        <authorList>
            <consortium name="The Broad Institute Genomics Platform"/>
            <consortium name="The Broad Institute Genome Sequencing Center for Infectious Disease"/>
            <person name="Wu L."/>
            <person name="Ma J."/>
        </authorList>
    </citation>
    <scope>NUCLEOTIDE SEQUENCE [LARGE SCALE GENOMIC DNA]</scope>
    <source>
        <strain evidence="2">JCM 16722</strain>
    </source>
</reference>
<keyword evidence="2" id="KW-1185">Reference proteome</keyword>
<protein>
    <submittedName>
        <fullName evidence="1">Uncharacterized protein</fullName>
    </submittedName>
</protein>
<accession>A0ABP8A553</accession>
<comment type="caution">
    <text evidence="1">The sequence shown here is derived from an EMBL/GenBank/DDBJ whole genome shotgun (WGS) entry which is preliminary data.</text>
</comment>
<gene>
    <name evidence="1" type="ORF">GCM10022218_28000</name>
</gene>
<name>A0ABP8A553_9SPHI</name>
<evidence type="ECO:0000313" key="2">
    <source>
        <dbReference type="Proteomes" id="UP001500167"/>
    </source>
</evidence>
<dbReference type="Proteomes" id="UP001500167">
    <property type="component" value="Unassembled WGS sequence"/>
</dbReference>
<proteinExistence type="predicted"/>
<sequence>MDFGLFTLEVPHKWQQVKQNGIDSYVGAIAVDNTDKLYFDLGMYSNTLTEPNIEVITRQMMEENNLDSSDFIVVKDIMSMNIDADLYRKQNVSWDTIDNRRAKIVFPSFWLIGII</sequence>
<dbReference type="EMBL" id="BAAAZK010000007">
    <property type="protein sequence ID" value="GAA4178051.1"/>
    <property type="molecule type" value="Genomic_DNA"/>
</dbReference>
<organism evidence="1 2">
    <name type="scientific">Sphingobacterium ginsenosidimutans</name>
    <dbReference type="NCBI Taxonomy" id="687845"/>
    <lineage>
        <taxon>Bacteria</taxon>
        <taxon>Pseudomonadati</taxon>
        <taxon>Bacteroidota</taxon>
        <taxon>Sphingobacteriia</taxon>
        <taxon>Sphingobacteriales</taxon>
        <taxon>Sphingobacteriaceae</taxon>
        <taxon>Sphingobacterium</taxon>
    </lineage>
</organism>
<evidence type="ECO:0000313" key="1">
    <source>
        <dbReference type="EMBL" id="GAA4178051.1"/>
    </source>
</evidence>